<reference evidence="2" key="1">
    <citation type="submission" date="2020-09" db="EMBL/GenBank/DDBJ databases">
        <title>Brevundimonas sp. LVF2 isolated from a puddle in Goettingen, Germany.</title>
        <authorList>
            <person name="Friedrich I."/>
            <person name="Klassen A."/>
            <person name="Hannes N."/>
            <person name="Schneider D."/>
            <person name="Hertel R."/>
            <person name="Daniel R."/>
        </authorList>
    </citation>
    <scope>NUCLEOTIDE SEQUENCE</scope>
    <source>
        <strain evidence="2">LVF2</strain>
    </source>
</reference>
<name>A0A975C2C8_9CAUL</name>
<keyword evidence="3" id="KW-1185">Reference proteome</keyword>
<dbReference type="Proteomes" id="UP000663918">
    <property type="component" value="Chromosome"/>
</dbReference>
<evidence type="ECO:0000313" key="3">
    <source>
        <dbReference type="Proteomes" id="UP000663918"/>
    </source>
</evidence>
<dbReference type="AlphaFoldDB" id="A0A975C2C8"/>
<organism evidence="2 3">
    <name type="scientific">Brevundimonas goettingensis</name>
    <dbReference type="NCBI Taxonomy" id="2774190"/>
    <lineage>
        <taxon>Bacteria</taxon>
        <taxon>Pseudomonadati</taxon>
        <taxon>Pseudomonadota</taxon>
        <taxon>Alphaproteobacteria</taxon>
        <taxon>Caulobacterales</taxon>
        <taxon>Caulobacteraceae</taxon>
        <taxon>Brevundimonas</taxon>
    </lineage>
</organism>
<dbReference type="EMBL" id="CP062222">
    <property type="protein sequence ID" value="QTC92240.1"/>
    <property type="molecule type" value="Genomic_DNA"/>
</dbReference>
<accession>A0A975C2C8</accession>
<feature type="region of interest" description="Disordered" evidence="1">
    <location>
        <begin position="44"/>
        <end position="69"/>
    </location>
</feature>
<evidence type="ECO:0008006" key="4">
    <source>
        <dbReference type="Google" id="ProtNLM"/>
    </source>
</evidence>
<protein>
    <recommendedName>
        <fullName evidence="4">Bacterial surface antigen (D15) domain-containing protein</fullName>
    </recommendedName>
</protein>
<evidence type="ECO:0000313" key="2">
    <source>
        <dbReference type="EMBL" id="QTC92240.1"/>
    </source>
</evidence>
<gene>
    <name evidence="2" type="ORF">IFJ75_04895</name>
</gene>
<dbReference type="Gene3D" id="2.40.160.50">
    <property type="entry name" value="membrane protein fhac: a member of the omp85/tpsb transporter family"/>
    <property type="match status" value="1"/>
</dbReference>
<proteinExistence type="predicted"/>
<evidence type="ECO:0000256" key="1">
    <source>
        <dbReference type="SAM" id="MobiDB-lite"/>
    </source>
</evidence>
<sequence>MPGRQIGNPRAVEAVAGRARLGGTWVFGALFLSLAFQAAPVQAEPVAGPENREPTSPPPPQDAPEAGSTLATPRVKHSFFSQFIDPEDHALDFSAFLAKGGFIPAPIIITEPAVDGGGGVALAFFKANPEHPRQVTRHIIGAFRTGNGSEGLGYFQSGYAFDGRLNYRFGIGHGEVTLDTFPAFAPDGVEYTSQYDYGIVGSALWHFSDDRFSIGPVFDFRKLTSTINTSFLPEDVADDFGMTLQTGALGLGLHFDSRDNAISPTRGVNAYVEGKFNREAFGSDRDYEVYAADLYVFGPVAGPVRYGAKVQIDAIRDDFPFFYAPAVSLRGVQAAEYQGMTAVSTEVETTWQVSPRWALLAFAGYGSADSGDRRIFSDSGDIWAGGVGFRYRLARRLGMDAGADFAWGPGGFIWYLQFGHAWSFGMD</sequence>
<dbReference type="RefSeq" id="WP_207931520.1">
    <property type="nucleotide sequence ID" value="NZ_CP062222.1"/>
</dbReference>
<dbReference type="KEGG" id="bgoe:IFJ75_04895"/>